<evidence type="ECO:0000313" key="2">
    <source>
        <dbReference type="Proteomes" id="UP000607645"/>
    </source>
</evidence>
<dbReference type="RefSeq" id="WP_155149863.1">
    <property type="nucleotide sequence ID" value="NZ_JACOPQ010000013.1"/>
</dbReference>
<proteinExistence type="predicted"/>
<gene>
    <name evidence="1" type="ORF">H8S62_14370</name>
</gene>
<organism evidence="1 2">
    <name type="scientific">Lawsonibacter faecis</name>
    <dbReference type="NCBI Taxonomy" id="2763052"/>
    <lineage>
        <taxon>Bacteria</taxon>
        <taxon>Bacillati</taxon>
        <taxon>Bacillota</taxon>
        <taxon>Clostridia</taxon>
        <taxon>Eubacteriales</taxon>
        <taxon>Oscillospiraceae</taxon>
        <taxon>Lawsonibacter</taxon>
    </lineage>
</organism>
<dbReference type="AlphaFoldDB" id="A0A8J6JNF7"/>
<comment type="caution">
    <text evidence="1">The sequence shown here is derived from an EMBL/GenBank/DDBJ whole genome shotgun (WGS) entry which is preliminary data.</text>
</comment>
<reference evidence="1" key="1">
    <citation type="submission" date="2020-08" db="EMBL/GenBank/DDBJ databases">
        <title>Genome public.</title>
        <authorList>
            <person name="Liu C."/>
            <person name="Sun Q."/>
        </authorList>
    </citation>
    <scope>NUCLEOTIDE SEQUENCE</scope>
    <source>
        <strain evidence="1">NSJ-52</strain>
    </source>
</reference>
<dbReference type="Proteomes" id="UP000607645">
    <property type="component" value="Unassembled WGS sequence"/>
</dbReference>
<dbReference type="PROSITE" id="PS51257">
    <property type="entry name" value="PROKAR_LIPOPROTEIN"/>
    <property type="match status" value="1"/>
</dbReference>
<protein>
    <submittedName>
        <fullName evidence="1">DUF4430 domain-containing protein</fullName>
    </submittedName>
</protein>
<sequence length="138" mass="14708">MEAKKSKKGTLIALAVLAAVLIGCLALYFAMKPAPQAGGKSIVVEVVHGDGTSREFKLSTEAEYLGGALVEGKVVEDNQGDYGLYILTADGETADEGKQEWWCVTKGGETVMLGADQQPIADGEHYELTFTVGYDFDV</sequence>
<dbReference type="EMBL" id="JACOPQ010000013">
    <property type="protein sequence ID" value="MBC5738194.1"/>
    <property type="molecule type" value="Genomic_DNA"/>
</dbReference>
<accession>A0A8J6JNF7</accession>
<name>A0A8J6JNF7_9FIRM</name>
<dbReference type="Gene3D" id="2.170.130.30">
    <property type="match status" value="1"/>
</dbReference>
<keyword evidence="2" id="KW-1185">Reference proteome</keyword>
<evidence type="ECO:0000313" key="1">
    <source>
        <dbReference type="EMBL" id="MBC5738194.1"/>
    </source>
</evidence>